<evidence type="ECO:0000313" key="13">
    <source>
        <dbReference type="Proteomes" id="UP000031433"/>
    </source>
</evidence>
<dbReference type="Pfam" id="PF00365">
    <property type="entry name" value="PFK"/>
    <property type="match status" value="1"/>
</dbReference>
<dbReference type="GO" id="GO:0047334">
    <property type="term" value="F:diphosphate-fructose-6-phosphate 1-phosphotransferase activity"/>
    <property type="evidence" value="ECO:0007669"/>
    <property type="project" value="InterPro"/>
</dbReference>
<evidence type="ECO:0000256" key="7">
    <source>
        <dbReference type="ARBA" id="ARBA00022777"/>
    </source>
</evidence>
<dbReference type="FunFam" id="3.40.50.460:FF:000002">
    <property type="entry name" value="ATP-dependent 6-phosphofructokinase"/>
    <property type="match status" value="1"/>
</dbReference>
<dbReference type="GO" id="GO:0070095">
    <property type="term" value="F:fructose-6-phosphate binding"/>
    <property type="evidence" value="ECO:0007669"/>
    <property type="project" value="TreeGrafter"/>
</dbReference>
<dbReference type="PIRSF" id="PIRSF000532">
    <property type="entry name" value="ATP_PFK_prok"/>
    <property type="match status" value="1"/>
</dbReference>
<dbReference type="GO" id="GO:0006002">
    <property type="term" value="P:fructose 6-phosphate metabolic process"/>
    <property type="evidence" value="ECO:0007669"/>
    <property type="project" value="InterPro"/>
</dbReference>
<evidence type="ECO:0000256" key="3">
    <source>
        <dbReference type="ARBA" id="ARBA00004679"/>
    </source>
</evidence>
<comment type="cofactor">
    <cofactor evidence="1 10">
        <name>Mg(2+)</name>
        <dbReference type="ChEBI" id="CHEBI:18420"/>
    </cofactor>
</comment>
<keyword evidence="10" id="KW-0067">ATP-binding</keyword>
<dbReference type="Gene3D" id="3.40.50.450">
    <property type="match status" value="1"/>
</dbReference>
<comment type="caution">
    <text evidence="10">Lacks conserved residue(s) required for the propagation of feature annotation.</text>
</comment>
<keyword evidence="6 10" id="KW-0479">Metal-binding</keyword>
<dbReference type="EC" id="2.7.1.11" evidence="10"/>
<dbReference type="GO" id="GO:0042802">
    <property type="term" value="F:identical protein binding"/>
    <property type="evidence" value="ECO:0007669"/>
    <property type="project" value="TreeGrafter"/>
</dbReference>
<feature type="active site" description="Proton acceptor" evidence="10">
    <location>
        <position position="141"/>
    </location>
</feature>
<evidence type="ECO:0000256" key="10">
    <source>
        <dbReference type="HAMAP-Rule" id="MF_01976"/>
    </source>
</evidence>
<dbReference type="InterPro" id="IPR012003">
    <property type="entry name" value="ATP_PFK_prok-type"/>
</dbReference>
<evidence type="ECO:0000259" key="11">
    <source>
        <dbReference type="Pfam" id="PF00365"/>
    </source>
</evidence>
<evidence type="ECO:0000256" key="4">
    <source>
        <dbReference type="ARBA" id="ARBA00022490"/>
    </source>
</evidence>
<dbReference type="SUPFAM" id="SSF53784">
    <property type="entry name" value="Phosphofructokinase"/>
    <property type="match status" value="1"/>
</dbReference>
<dbReference type="HAMAP" id="MF_01976">
    <property type="entry name" value="Phosphofructokinase_III"/>
    <property type="match status" value="1"/>
</dbReference>
<dbReference type="InterPro" id="IPR022953">
    <property type="entry name" value="ATP_PFK"/>
</dbReference>
<keyword evidence="7 10" id="KW-0418">Kinase</keyword>
<dbReference type="PRINTS" id="PR00476">
    <property type="entry name" value="PHFRCTKINASE"/>
</dbReference>
<dbReference type="PROSITE" id="PS00433">
    <property type="entry name" value="PHOSPHOFRUCTOKINASE"/>
    <property type="match status" value="1"/>
</dbReference>
<feature type="binding site" evidence="10">
    <location>
        <position position="117"/>
    </location>
    <ligand>
        <name>Mg(2+)</name>
        <dbReference type="ChEBI" id="CHEBI:18420"/>
        <note>catalytic</note>
    </ligand>
</feature>
<dbReference type="InterPro" id="IPR000023">
    <property type="entry name" value="Phosphofructokinase_dom"/>
</dbReference>
<keyword evidence="13" id="KW-1185">Reference proteome</keyword>
<dbReference type="GO" id="GO:0048029">
    <property type="term" value="F:monosaccharide binding"/>
    <property type="evidence" value="ECO:0007669"/>
    <property type="project" value="TreeGrafter"/>
</dbReference>
<dbReference type="GO" id="GO:0003872">
    <property type="term" value="F:6-phosphofructokinase activity"/>
    <property type="evidence" value="ECO:0007669"/>
    <property type="project" value="UniProtKB-UniRule"/>
</dbReference>
<keyword evidence="10" id="KW-0547">Nucleotide-binding</keyword>
<keyword evidence="9 10" id="KW-0324">Glycolysis</keyword>
<keyword evidence="5 10" id="KW-0808">Transferase</keyword>
<accession>A0A0C1TN55</accession>
<dbReference type="InterPro" id="IPR035966">
    <property type="entry name" value="PKF_sf"/>
</dbReference>
<gene>
    <name evidence="10" type="primary">pfkA</name>
    <name evidence="12" type="ORF">SE37_06675</name>
</gene>
<proteinExistence type="inferred from homology"/>
<feature type="site" description="Important for substrate specificity; cannot use PPi as phosphoryl donor" evidence="10">
    <location>
        <position position="118"/>
    </location>
</feature>
<evidence type="ECO:0000256" key="5">
    <source>
        <dbReference type="ARBA" id="ARBA00022679"/>
    </source>
</evidence>
<dbReference type="GO" id="GO:0005524">
    <property type="term" value="F:ATP binding"/>
    <property type="evidence" value="ECO:0007669"/>
    <property type="project" value="UniProtKB-KW"/>
</dbReference>
<feature type="binding site" description="in other chain" evidence="10">
    <location>
        <begin position="183"/>
        <end position="185"/>
    </location>
    <ligand>
        <name>substrate</name>
        <note>ligand shared between dimeric partners</note>
    </ligand>
</feature>
<organism evidence="12 13">
    <name type="scientific">Geobacter soli</name>
    <dbReference type="NCBI Taxonomy" id="1510391"/>
    <lineage>
        <taxon>Bacteria</taxon>
        <taxon>Pseudomonadati</taxon>
        <taxon>Thermodesulfobacteriota</taxon>
        <taxon>Desulfuromonadia</taxon>
        <taxon>Geobacterales</taxon>
        <taxon>Geobacteraceae</taxon>
        <taxon>Geobacter</taxon>
    </lineage>
</organism>
<feature type="binding site" evidence="10">
    <location>
        <begin position="116"/>
        <end position="119"/>
    </location>
    <ligand>
        <name>ATP</name>
        <dbReference type="ChEBI" id="CHEBI:30616"/>
    </ligand>
</feature>
<protein>
    <recommendedName>
        <fullName evidence="10">ATP-dependent 6-phosphofructokinase</fullName>
        <shortName evidence="10">ATP-PFK</shortName>
        <shortName evidence="10">Phosphofructokinase</shortName>
        <ecNumber evidence="10">2.7.1.11</ecNumber>
    </recommendedName>
    <alternativeName>
        <fullName evidence="10">Phosphohexokinase</fullName>
    </alternativeName>
</protein>
<dbReference type="NCBIfam" id="TIGR02483">
    <property type="entry name" value="PFK_mixed"/>
    <property type="match status" value="1"/>
</dbReference>
<dbReference type="Gene3D" id="3.40.50.460">
    <property type="entry name" value="Phosphofructokinase domain"/>
    <property type="match status" value="1"/>
</dbReference>
<feature type="binding site" description="in other chain" evidence="10">
    <location>
        <position position="236"/>
    </location>
    <ligand>
        <name>substrate</name>
        <note>ligand shared between dimeric partners</note>
    </ligand>
</feature>
<dbReference type="RefSeq" id="WP_039644808.1">
    <property type="nucleotide sequence ID" value="NZ_JXBL01000001.1"/>
</dbReference>
<evidence type="ECO:0000256" key="9">
    <source>
        <dbReference type="ARBA" id="ARBA00023152"/>
    </source>
</evidence>
<dbReference type="InterPro" id="IPR015912">
    <property type="entry name" value="Phosphofructokinase_CS"/>
</dbReference>
<feature type="binding site" evidence="10">
    <location>
        <begin position="76"/>
        <end position="77"/>
    </location>
    <ligand>
        <name>ATP</name>
        <dbReference type="ChEBI" id="CHEBI:30616"/>
    </ligand>
</feature>
<keyword evidence="8 10" id="KW-0460">Magnesium</keyword>
<comment type="subcellular location">
    <subcellularLocation>
        <location evidence="2 10">Cytoplasm</location>
    </subcellularLocation>
</comment>
<keyword evidence="4 10" id="KW-0963">Cytoplasm</keyword>
<dbReference type="PANTHER" id="PTHR13697">
    <property type="entry name" value="PHOSPHOFRUCTOKINASE"/>
    <property type="match status" value="1"/>
</dbReference>
<comment type="pathway">
    <text evidence="3 10">Carbohydrate degradation; glycolysis; D-glyceraldehyde 3-phosphate and glycerone phosphate from D-glucose: step 3/4.</text>
</comment>
<dbReference type="EMBL" id="JXBL01000001">
    <property type="protein sequence ID" value="KIE42329.1"/>
    <property type="molecule type" value="Genomic_DNA"/>
</dbReference>
<evidence type="ECO:0000256" key="2">
    <source>
        <dbReference type="ARBA" id="ARBA00004496"/>
    </source>
</evidence>
<feature type="binding site" evidence="10">
    <location>
        <position position="176"/>
    </location>
    <ligand>
        <name>substrate</name>
        <note>ligand shared between dimeric partners</note>
    </ligand>
</feature>
<dbReference type="NCBIfam" id="NF002872">
    <property type="entry name" value="PRK03202.1"/>
    <property type="match status" value="1"/>
</dbReference>
<dbReference type="UniPathway" id="UPA00109">
    <property type="reaction ID" value="UER00182"/>
</dbReference>
<feature type="binding site" description="in other chain" evidence="10">
    <location>
        <begin position="286"/>
        <end position="289"/>
    </location>
    <ligand>
        <name>substrate</name>
        <note>ligand shared between dimeric partners</note>
    </ligand>
</feature>
<evidence type="ECO:0000256" key="1">
    <source>
        <dbReference type="ARBA" id="ARBA00001946"/>
    </source>
</evidence>
<dbReference type="GO" id="GO:0061621">
    <property type="term" value="P:canonical glycolysis"/>
    <property type="evidence" value="ECO:0007669"/>
    <property type="project" value="TreeGrafter"/>
</dbReference>
<comment type="subunit">
    <text evidence="10">Homodimer or homotetramer.</text>
</comment>
<feature type="binding site" description="in other chain" evidence="10">
    <location>
        <begin position="139"/>
        <end position="141"/>
    </location>
    <ligand>
        <name>substrate</name>
        <note>ligand shared between dimeric partners</note>
    </ligand>
</feature>
<dbReference type="Proteomes" id="UP000031433">
    <property type="component" value="Unassembled WGS sequence"/>
</dbReference>
<feature type="binding site" evidence="10">
    <location>
        <position position="12"/>
    </location>
    <ligand>
        <name>ATP</name>
        <dbReference type="ChEBI" id="CHEBI:30616"/>
    </ligand>
</feature>
<dbReference type="GO" id="GO:0046872">
    <property type="term" value="F:metal ion binding"/>
    <property type="evidence" value="ECO:0007669"/>
    <property type="project" value="UniProtKB-KW"/>
</dbReference>
<comment type="caution">
    <text evidence="12">The sequence shown here is derived from an EMBL/GenBank/DDBJ whole genome shotgun (WGS) entry which is preliminary data.</text>
</comment>
<evidence type="ECO:0000256" key="8">
    <source>
        <dbReference type="ARBA" id="ARBA00022842"/>
    </source>
</evidence>
<comment type="similarity">
    <text evidence="10">Belongs to the phosphofructokinase type A (PFKA) family. Mixed-substrate PFK group III subfamily.</text>
</comment>
<comment type="catalytic activity">
    <reaction evidence="10">
        <text>beta-D-fructose 6-phosphate + ATP = beta-D-fructose 1,6-bisphosphate + ADP + H(+)</text>
        <dbReference type="Rhea" id="RHEA:16109"/>
        <dbReference type="ChEBI" id="CHEBI:15378"/>
        <dbReference type="ChEBI" id="CHEBI:30616"/>
        <dbReference type="ChEBI" id="CHEBI:32966"/>
        <dbReference type="ChEBI" id="CHEBI:57634"/>
        <dbReference type="ChEBI" id="CHEBI:456216"/>
        <dbReference type="EC" id="2.7.1.11"/>
    </reaction>
</comment>
<dbReference type="GO" id="GO:0016208">
    <property type="term" value="F:AMP binding"/>
    <property type="evidence" value="ECO:0007669"/>
    <property type="project" value="TreeGrafter"/>
</dbReference>
<name>A0A0C1TN55_9BACT</name>
<dbReference type="GO" id="GO:0030388">
    <property type="term" value="P:fructose 1,6-bisphosphate metabolic process"/>
    <property type="evidence" value="ECO:0007669"/>
    <property type="project" value="TreeGrafter"/>
</dbReference>
<dbReference type="PANTHER" id="PTHR13697:SF52">
    <property type="entry name" value="ATP-DEPENDENT 6-PHOSPHOFRUCTOKINASE 3"/>
    <property type="match status" value="1"/>
</dbReference>
<comment type="function">
    <text evidence="10">Catalyzes the phosphorylation of D-fructose 6-phosphate to fructose 1,6-bisphosphate by ATP, the first committing step of glycolysis.</text>
</comment>
<evidence type="ECO:0000313" key="12">
    <source>
        <dbReference type="EMBL" id="KIE42329.1"/>
    </source>
</evidence>
<reference evidence="12 13" key="1">
    <citation type="submission" date="2015-01" db="EMBL/GenBank/DDBJ databases">
        <title>Genome sequence of the anaerobic bacterium Geobacter soli GSS01, a dissimilatory Fe(III) reducer from soil.</title>
        <authorList>
            <person name="Yang G."/>
            <person name="Zhou S."/>
        </authorList>
    </citation>
    <scope>NUCLEOTIDE SEQUENCE [LARGE SCALE GENOMIC DNA]</scope>
    <source>
        <strain evidence="12 13">GSS01</strain>
    </source>
</reference>
<dbReference type="InterPro" id="IPR012829">
    <property type="entry name" value="Phosphofructokinase_III"/>
</dbReference>
<evidence type="ECO:0000256" key="6">
    <source>
        <dbReference type="ARBA" id="ARBA00022723"/>
    </source>
</evidence>
<feature type="binding site" evidence="10">
    <location>
        <position position="280"/>
    </location>
    <ligand>
        <name>substrate</name>
        <note>ligand shared between dimeric partners</note>
    </ligand>
</feature>
<dbReference type="GO" id="GO:0005945">
    <property type="term" value="C:6-phosphofructokinase complex"/>
    <property type="evidence" value="ECO:0007669"/>
    <property type="project" value="TreeGrafter"/>
</dbReference>
<dbReference type="AlphaFoldDB" id="A0A0C1TN55"/>
<sequence length="363" mass="38990">MVRKIGILTGGGDCPGLNAVIRGVVKSSIIRRGWEVVGIRDGFDGLLYNNRIVPLGLNEVRGILPRGGTILGTSNRGNPFSYPVEVNGKIVLTDVSDEVVANIKKQGIDALVAVGGDGSLKIALELMNKGIPVVGVPKTIDNDLMETDVTFGYNTALETATDALDKLHSTAESHHRVMIMEVMGRYAGWIALESGISGGADVILIPEIPYDISTVCRAVDERRRRGSAFSIIVVAEGAFPRGGSRVVQKRADETNTIERLGGVGQYVARQLGDCLDMDVRVMVLGHLQRGGSPSTFDRCLGSRFGVAAVELIEQEQYGRMVCLRGRDIKSVSIERAVRKLKLVNPGGQMVTAAEELGIVVGRR</sequence>
<feature type="domain" description="Phosphofructokinase" evidence="11">
    <location>
        <begin position="4"/>
        <end position="312"/>
    </location>
</feature>